<dbReference type="Proteomes" id="UP000248714">
    <property type="component" value="Unassembled WGS sequence"/>
</dbReference>
<feature type="region of interest" description="Disordered" evidence="1">
    <location>
        <begin position="1"/>
        <end position="26"/>
    </location>
</feature>
<dbReference type="EMBL" id="QLTT01000014">
    <property type="protein sequence ID" value="RAS59546.1"/>
    <property type="molecule type" value="Genomic_DNA"/>
</dbReference>
<feature type="compositionally biased region" description="Low complexity" evidence="1">
    <location>
        <begin position="1"/>
        <end position="19"/>
    </location>
</feature>
<feature type="region of interest" description="Disordered" evidence="1">
    <location>
        <begin position="44"/>
        <end position="66"/>
    </location>
</feature>
<proteinExistence type="predicted"/>
<dbReference type="RefSeq" id="WP_112232031.1">
    <property type="nucleotide sequence ID" value="NZ_QLTT01000014.1"/>
</dbReference>
<name>A0ABX9DW83_9PSEU</name>
<sequence>MSAPADPGDPADSAGAAPPGDRDAQITALTGLVETLVRKLRRVEGKVNELTAKPPAPAEDEEDDPAAPAAWVWFTPPAAAENDPDGEEDPRFTVDNFAAWYNVTFVGVDGSRARPIPPCWRQHPGLAMEIAVLAYSWRAANIGPNASERDAQQWLHQWRPGFADRLTRDWVHSDCLDGDHRDGGAAARADRFELADQLASEASSET</sequence>
<evidence type="ECO:0008006" key="4">
    <source>
        <dbReference type="Google" id="ProtNLM"/>
    </source>
</evidence>
<gene>
    <name evidence="2" type="ORF">C8D87_114158</name>
</gene>
<keyword evidence="3" id="KW-1185">Reference proteome</keyword>
<comment type="caution">
    <text evidence="2">The sequence shown here is derived from an EMBL/GenBank/DDBJ whole genome shotgun (WGS) entry which is preliminary data.</text>
</comment>
<protein>
    <recommendedName>
        <fullName evidence="4">DUF4913 domain-containing protein</fullName>
    </recommendedName>
</protein>
<accession>A0ABX9DW83</accession>
<evidence type="ECO:0000313" key="2">
    <source>
        <dbReference type="EMBL" id="RAS59546.1"/>
    </source>
</evidence>
<evidence type="ECO:0000256" key="1">
    <source>
        <dbReference type="SAM" id="MobiDB-lite"/>
    </source>
</evidence>
<evidence type="ECO:0000313" key="3">
    <source>
        <dbReference type="Proteomes" id="UP000248714"/>
    </source>
</evidence>
<organism evidence="2 3">
    <name type="scientific">Lentzea atacamensis</name>
    <dbReference type="NCBI Taxonomy" id="531938"/>
    <lineage>
        <taxon>Bacteria</taxon>
        <taxon>Bacillati</taxon>
        <taxon>Actinomycetota</taxon>
        <taxon>Actinomycetes</taxon>
        <taxon>Pseudonocardiales</taxon>
        <taxon>Pseudonocardiaceae</taxon>
        <taxon>Lentzea</taxon>
    </lineage>
</organism>
<reference evidence="2 3" key="1">
    <citation type="submission" date="2018-06" db="EMBL/GenBank/DDBJ databases">
        <title>Genomic Encyclopedia of Type Strains, Phase IV (KMG-IV): sequencing the most valuable type-strain genomes for metagenomic binning, comparative biology and taxonomic classification.</title>
        <authorList>
            <person name="Goeker M."/>
        </authorList>
    </citation>
    <scope>NUCLEOTIDE SEQUENCE [LARGE SCALE GENOMIC DNA]</scope>
    <source>
        <strain evidence="2 3">DSM 45479</strain>
    </source>
</reference>